<dbReference type="OMA" id="MFAHNIC"/>
<dbReference type="PANTHER" id="PTHR24365:SF541">
    <property type="entry name" value="PROTEIN TOLL-RELATED"/>
    <property type="match status" value="1"/>
</dbReference>
<dbReference type="SMART" id="SM00255">
    <property type="entry name" value="TIR"/>
    <property type="match status" value="1"/>
</dbReference>
<feature type="domain" description="TIR" evidence="6">
    <location>
        <begin position="53"/>
        <end position="189"/>
    </location>
</feature>
<evidence type="ECO:0000259" key="6">
    <source>
        <dbReference type="PROSITE" id="PS50104"/>
    </source>
</evidence>
<keyword evidence="3" id="KW-0732">Signal</keyword>
<dbReference type="Pfam" id="PF01582">
    <property type="entry name" value="TIR"/>
    <property type="match status" value="1"/>
</dbReference>
<dbReference type="Gene3D" id="3.40.50.10140">
    <property type="entry name" value="Toll/interleukin-1 receptor homology (TIR) domain"/>
    <property type="match status" value="1"/>
</dbReference>
<dbReference type="STRING" id="126957.T1IMU8"/>
<evidence type="ECO:0000256" key="3">
    <source>
        <dbReference type="ARBA" id="ARBA00022729"/>
    </source>
</evidence>
<sequence>MSKFVVKSSVVEDKYVMSCAKDDKINKTEIVYYMFSKGLCLRFVCEEDIDSDKVYDAFISYSSEDEDWITDFLVPGLETSIPPYSLCLHNRDWRAGEFITDQIVKSVESSRRTIIVLTDNYLKSVWSRLEFDIAYQQGLKDQVRRVLVVVPNEIPDLSQIDDEFKTFITLTTYIQANKPYFWRKLRATMPRTKNIRKSSTTRTSVYLNCRKSLQTADVSVSQL</sequence>
<dbReference type="InterPro" id="IPR035897">
    <property type="entry name" value="Toll_tir_struct_dom_sf"/>
</dbReference>
<dbReference type="EMBL" id="JH431094">
    <property type="status" value="NOT_ANNOTATED_CDS"/>
    <property type="molecule type" value="Genomic_DNA"/>
</dbReference>
<dbReference type="eggNOG" id="KOG4641">
    <property type="taxonomic scope" value="Eukaryota"/>
</dbReference>
<evidence type="ECO:0000313" key="8">
    <source>
        <dbReference type="Proteomes" id="UP000014500"/>
    </source>
</evidence>
<keyword evidence="8" id="KW-1185">Reference proteome</keyword>
<dbReference type="PhylomeDB" id="T1IMU8"/>
<keyword evidence="2" id="KW-0812">Transmembrane</keyword>
<dbReference type="GO" id="GO:0005886">
    <property type="term" value="C:plasma membrane"/>
    <property type="evidence" value="ECO:0007669"/>
    <property type="project" value="TreeGrafter"/>
</dbReference>
<dbReference type="AlphaFoldDB" id="T1IMU8"/>
<evidence type="ECO:0000256" key="5">
    <source>
        <dbReference type="ARBA" id="ARBA00023136"/>
    </source>
</evidence>
<dbReference type="InterPro" id="IPR000157">
    <property type="entry name" value="TIR_dom"/>
</dbReference>
<organism evidence="7 8">
    <name type="scientific">Strigamia maritima</name>
    <name type="common">European centipede</name>
    <name type="synonym">Geophilus maritimus</name>
    <dbReference type="NCBI Taxonomy" id="126957"/>
    <lineage>
        <taxon>Eukaryota</taxon>
        <taxon>Metazoa</taxon>
        <taxon>Ecdysozoa</taxon>
        <taxon>Arthropoda</taxon>
        <taxon>Myriapoda</taxon>
        <taxon>Chilopoda</taxon>
        <taxon>Pleurostigmophora</taxon>
        <taxon>Geophilomorpha</taxon>
        <taxon>Linotaeniidae</taxon>
        <taxon>Strigamia</taxon>
    </lineage>
</organism>
<comment type="subcellular location">
    <subcellularLocation>
        <location evidence="1">Membrane</location>
    </subcellularLocation>
</comment>
<dbReference type="PANTHER" id="PTHR24365">
    <property type="entry name" value="TOLL-LIKE RECEPTOR"/>
    <property type="match status" value="1"/>
</dbReference>
<dbReference type="GO" id="GO:0045087">
    <property type="term" value="P:innate immune response"/>
    <property type="evidence" value="ECO:0007669"/>
    <property type="project" value="TreeGrafter"/>
</dbReference>
<keyword evidence="4" id="KW-1133">Transmembrane helix</keyword>
<reference evidence="8" key="1">
    <citation type="submission" date="2011-05" db="EMBL/GenBank/DDBJ databases">
        <authorList>
            <person name="Richards S.R."/>
            <person name="Qu J."/>
            <person name="Jiang H."/>
            <person name="Jhangiani S.N."/>
            <person name="Agravi P."/>
            <person name="Goodspeed R."/>
            <person name="Gross S."/>
            <person name="Mandapat C."/>
            <person name="Jackson L."/>
            <person name="Mathew T."/>
            <person name="Pu L."/>
            <person name="Thornton R."/>
            <person name="Saada N."/>
            <person name="Wilczek-Boney K.B."/>
            <person name="Lee S."/>
            <person name="Kovar C."/>
            <person name="Wu Y."/>
            <person name="Scherer S.E."/>
            <person name="Worley K.C."/>
            <person name="Muzny D.M."/>
            <person name="Gibbs R."/>
        </authorList>
    </citation>
    <scope>NUCLEOTIDE SEQUENCE</scope>
    <source>
        <strain evidence="8">Brora</strain>
    </source>
</reference>
<evidence type="ECO:0000256" key="2">
    <source>
        <dbReference type="ARBA" id="ARBA00022692"/>
    </source>
</evidence>
<keyword evidence="5" id="KW-0472">Membrane</keyword>
<evidence type="ECO:0000256" key="1">
    <source>
        <dbReference type="ARBA" id="ARBA00004370"/>
    </source>
</evidence>
<dbReference type="PROSITE" id="PS50104">
    <property type="entry name" value="TIR"/>
    <property type="match status" value="1"/>
</dbReference>
<dbReference type="PRINTS" id="PR01537">
    <property type="entry name" value="INTRLKN1R1F"/>
</dbReference>
<reference evidence="7" key="2">
    <citation type="submission" date="2015-02" db="UniProtKB">
        <authorList>
            <consortium name="EnsemblMetazoa"/>
        </authorList>
    </citation>
    <scope>IDENTIFICATION</scope>
</reference>
<evidence type="ECO:0000256" key="4">
    <source>
        <dbReference type="ARBA" id="ARBA00022989"/>
    </source>
</evidence>
<protein>
    <recommendedName>
        <fullName evidence="6">TIR domain-containing protein</fullName>
    </recommendedName>
</protein>
<dbReference type="Proteomes" id="UP000014500">
    <property type="component" value="Unassembled WGS sequence"/>
</dbReference>
<name>T1IMU8_STRMM</name>
<dbReference type="EnsemblMetazoa" id="SMAR002313-RA">
    <property type="protein sequence ID" value="SMAR002313-PA"/>
    <property type="gene ID" value="SMAR002313"/>
</dbReference>
<proteinExistence type="predicted"/>
<evidence type="ECO:0000313" key="7">
    <source>
        <dbReference type="EnsemblMetazoa" id="SMAR002313-PA"/>
    </source>
</evidence>
<dbReference type="GO" id="GO:0038023">
    <property type="term" value="F:signaling receptor activity"/>
    <property type="evidence" value="ECO:0007669"/>
    <property type="project" value="TreeGrafter"/>
</dbReference>
<dbReference type="GO" id="GO:0007165">
    <property type="term" value="P:signal transduction"/>
    <property type="evidence" value="ECO:0007669"/>
    <property type="project" value="InterPro"/>
</dbReference>
<accession>T1IMU8</accession>
<dbReference type="HOGENOM" id="CLU_053932_2_0_1"/>
<dbReference type="SUPFAM" id="SSF52200">
    <property type="entry name" value="Toll/Interleukin receptor TIR domain"/>
    <property type="match status" value="1"/>
</dbReference>